<dbReference type="Pfam" id="PF26194">
    <property type="entry name" value="Ig_SMCHD1_1st"/>
    <property type="match status" value="1"/>
</dbReference>
<feature type="domain" description="SMCHD1 Ig-like" evidence="2">
    <location>
        <begin position="406"/>
        <end position="441"/>
    </location>
</feature>
<protein>
    <submittedName>
        <fullName evidence="3">Structural maintenance of chromosomes flexible hinge domain-containing protein 1</fullName>
    </submittedName>
</protein>
<dbReference type="InterPro" id="IPR058611">
    <property type="entry name" value="Ig_SMCHD1_1st"/>
</dbReference>
<comment type="caution">
    <text evidence="3">The sequence shown here is derived from an EMBL/GenBank/DDBJ whole genome shotgun (WGS) entry which is preliminary data.</text>
</comment>
<name>A0ABQ9UE63_SAGOE</name>
<keyword evidence="4" id="KW-1185">Reference proteome</keyword>
<evidence type="ECO:0000313" key="4">
    <source>
        <dbReference type="Proteomes" id="UP001266305"/>
    </source>
</evidence>
<reference evidence="3 4" key="1">
    <citation type="submission" date="2023-05" db="EMBL/GenBank/DDBJ databases">
        <title>B98-5 Cell Line De Novo Hybrid Assembly: An Optical Mapping Approach.</title>
        <authorList>
            <person name="Kananen K."/>
            <person name="Auerbach J.A."/>
            <person name="Kautto E."/>
            <person name="Blachly J.S."/>
        </authorList>
    </citation>
    <scope>NUCLEOTIDE SEQUENCE [LARGE SCALE GENOMIC DNA]</scope>
    <source>
        <strain evidence="3">B95-8</strain>
        <tissue evidence="3">Cell line</tissue>
    </source>
</reference>
<dbReference type="PANTHER" id="PTHR22640:SF2">
    <property type="entry name" value="STRUCTURAL MAINTENANCE OF CHROMOSOMES FLEXIBLE HINGE DOMAIN-CONTAINING PROTEIN 1"/>
    <property type="match status" value="1"/>
</dbReference>
<evidence type="ECO:0000313" key="3">
    <source>
        <dbReference type="EMBL" id="KAK2094597.1"/>
    </source>
</evidence>
<proteinExistence type="predicted"/>
<dbReference type="InterPro" id="IPR055109">
    <property type="entry name" value="SMCHD1_S5"/>
</dbReference>
<feature type="domain" description="SMCHD1 ribosomal S5" evidence="1">
    <location>
        <begin position="112"/>
        <end position="287"/>
    </location>
</feature>
<organism evidence="3 4">
    <name type="scientific">Saguinus oedipus</name>
    <name type="common">Cotton-top tamarin</name>
    <name type="synonym">Oedipomidas oedipus</name>
    <dbReference type="NCBI Taxonomy" id="9490"/>
    <lineage>
        <taxon>Eukaryota</taxon>
        <taxon>Metazoa</taxon>
        <taxon>Chordata</taxon>
        <taxon>Craniata</taxon>
        <taxon>Vertebrata</taxon>
        <taxon>Euteleostomi</taxon>
        <taxon>Mammalia</taxon>
        <taxon>Eutheria</taxon>
        <taxon>Euarchontoglires</taxon>
        <taxon>Primates</taxon>
        <taxon>Haplorrhini</taxon>
        <taxon>Platyrrhini</taxon>
        <taxon>Cebidae</taxon>
        <taxon>Callitrichinae</taxon>
        <taxon>Saguinus</taxon>
    </lineage>
</organism>
<dbReference type="Proteomes" id="UP001266305">
    <property type="component" value="Unassembled WGS sequence"/>
</dbReference>
<dbReference type="InterPro" id="IPR038892">
    <property type="entry name" value="SMCHD1"/>
</dbReference>
<accession>A0ABQ9UE63</accession>
<dbReference type="PANTHER" id="PTHR22640">
    <property type="entry name" value="STRUCTURAL MAINTENANCE OF CHROMOSOMES FLEXIBLE HINGE DOMAIN-CONTAINING PROTEIN 1"/>
    <property type="match status" value="1"/>
</dbReference>
<dbReference type="Pfam" id="PF22899">
    <property type="entry name" value="SMCHD1_S5"/>
    <property type="match status" value="1"/>
</dbReference>
<evidence type="ECO:0000259" key="1">
    <source>
        <dbReference type="Pfam" id="PF22899"/>
    </source>
</evidence>
<gene>
    <name evidence="3" type="primary">SMCHD1_2</name>
    <name evidence="3" type="ORF">P7K49_028335</name>
</gene>
<sequence>MGDEYQLIISSTTISRYSLKPSDSVHITNDDERFLHHLIIEEKEKDSFTAVVITGVQPEHIQHIYHYYIHGPKGNEIQTSKEVGPFNNIDIEISMFEKGKAPKIVNLREIQDDMQTLYINTAADSFEFKAHVEGDGVVEGIIRYHPFLYDRETYPDDPCFPSNTIELKDEEDDDDCFILEKAARGKRPIFECFWNGRLIPYTSVEDFDWCTPPKKRGLAPIECYNRISGALFTNDKFQVSTNKLTFMDLELKLKDKNTLFTRILNGQEQRMKIDREFALWLKDCHEKYDKQIKFTLFKGTITRPDLPSKKQGPWATYAAIEWDGKIYKAGQLVKTIKTLPLFYGSIVRFFLYGDHDGEVYATGGEVQIAMEPQALYDEVKTVPIAKLDRTVAEKAVKKYVEDEMARIEILNKKGEAMQKLPGTSHGGSKKLLVELKVILHYQILFGQ</sequence>
<dbReference type="EMBL" id="JASSZA010000014">
    <property type="protein sequence ID" value="KAK2094597.1"/>
    <property type="molecule type" value="Genomic_DNA"/>
</dbReference>
<evidence type="ECO:0000259" key="2">
    <source>
        <dbReference type="Pfam" id="PF26194"/>
    </source>
</evidence>